<dbReference type="EMBL" id="QJJK01000001">
    <property type="protein sequence ID" value="PXW65107.1"/>
    <property type="molecule type" value="Genomic_DNA"/>
</dbReference>
<dbReference type="AlphaFoldDB" id="A0A2V3UJU1"/>
<keyword evidence="2" id="KW-1185">Reference proteome</keyword>
<sequence length="43" mass="4693">MANTALKHADYMAADMGHLAAEEARLLALEAEYCSHGDTVHYT</sequence>
<evidence type="ECO:0000313" key="2">
    <source>
        <dbReference type="Proteomes" id="UP000248021"/>
    </source>
</evidence>
<dbReference type="Proteomes" id="UP000248021">
    <property type="component" value="Unassembled WGS sequence"/>
</dbReference>
<proteinExistence type="predicted"/>
<protein>
    <submittedName>
        <fullName evidence="1">Uncharacterized protein</fullName>
    </submittedName>
</protein>
<name>A0A2V3UJU1_9HYPH</name>
<reference evidence="1 2" key="1">
    <citation type="submission" date="2018-05" db="EMBL/GenBank/DDBJ databases">
        <title>Genomic Encyclopedia of Type Strains, Phase IV (KMG-IV): sequencing the most valuable type-strain genomes for metagenomic binning, comparative biology and taxonomic classification.</title>
        <authorList>
            <person name="Goeker M."/>
        </authorList>
    </citation>
    <scope>NUCLEOTIDE SEQUENCE [LARGE SCALE GENOMIC DNA]</scope>
    <source>
        <strain evidence="1 2">DSM 6462</strain>
    </source>
</reference>
<organism evidence="1 2">
    <name type="scientific">Chelatococcus asaccharovorans</name>
    <dbReference type="NCBI Taxonomy" id="28210"/>
    <lineage>
        <taxon>Bacteria</taxon>
        <taxon>Pseudomonadati</taxon>
        <taxon>Pseudomonadota</taxon>
        <taxon>Alphaproteobacteria</taxon>
        <taxon>Hyphomicrobiales</taxon>
        <taxon>Chelatococcaceae</taxon>
        <taxon>Chelatococcus</taxon>
    </lineage>
</organism>
<accession>A0A2V3UJU1</accession>
<gene>
    <name evidence="1" type="ORF">C7450_101870</name>
</gene>
<evidence type="ECO:0000313" key="1">
    <source>
        <dbReference type="EMBL" id="PXW65107.1"/>
    </source>
</evidence>
<comment type="caution">
    <text evidence="1">The sequence shown here is derived from an EMBL/GenBank/DDBJ whole genome shotgun (WGS) entry which is preliminary data.</text>
</comment>